<dbReference type="EMBL" id="JAQIZZ010000006">
    <property type="protein sequence ID" value="KAJ5537891.1"/>
    <property type="molecule type" value="Genomic_DNA"/>
</dbReference>
<dbReference type="Proteomes" id="UP001220324">
    <property type="component" value="Unassembled WGS sequence"/>
</dbReference>
<organism evidence="2 3">
    <name type="scientific">Penicillium frequentans</name>
    <dbReference type="NCBI Taxonomy" id="3151616"/>
    <lineage>
        <taxon>Eukaryota</taxon>
        <taxon>Fungi</taxon>
        <taxon>Dikarya</taxon>
        <taxon>Ascomycota</taxon>
        <taxon>Pezizomycotina</taxon>
        <taxon>Eurotiomycetes</taxon>
        <taxon>Eurotiomycetidae</taxon>
        <taxon>Eurotiales</taxon>
        <taxon>Aspergillaceae</taxon>
        <taxon>Penicillium</taxon>
    </lineage>
</organism>
<protein>
    <submittedName>
        <fullName evidence="2">Uncharacterized protein</fullName>
    </submittedName>
</protein>
<reference evidence="2 3" key="1">
    <citation type="journal article" date="2023" name="IMA Fungus">
        <title>Comparative genomic study of the Penicillium genus elucidates a diverse pangenome and 15 lateral gene transfer events.</title>
        <authorList>
            <person name="Petersen C."/>
            <person name="Sorensen T."/>
            <person name="Nielsen M.R."/>
            <person name="Sondergaard T.E."/>
            <person name="Sorensen J.L."/>
            <person name="Fitzpatrick D.A."/>
            <person name="Frisvad J.C."/>
            <person name="Nielsen K.L."/>
        </authorList>
    </citation>
    <scope>NUCLEOTIDE SEQUENCE [LARGE SCALE GENOMIC DNA]</scope>
    <source>
        <strain evidence="2 3">IBT 35679</strain>
    </source>
</reference>
<sequence>MGFDMTMLAPGPAGTSMIGESNIDAAARRGYARKQREQREAQAKLESNANSKEKDSDTQSEKTLTAQSNVEDDKKEDTLSLASTQVGSTKGESGIRGTWDRVKGKFR</sequence>
<keyword evidence="3" id="KW-1185">Reference proteome</keyword>
<feature type="region of interest" description="Disordered" evidence="1">
    <location>
        <begin position="1"/>
        <end position="107"/>
    </location>
</feature>
<comment type="caution">
    <text evidence="2">The sequence shown here is derived from an EMBL/GenBank/DDBJ whole genome shotgun (WGS) entry which is preliminary data.</text>
</comment>
<feature type="compositionally biased region" description="Basic and acidic residues" evidence="1">
    <location>
        <begin position="51"/>
        <end position="60"/>
    </location>
</feature>
<accession>A0AAD6CV69</accession>
<evidence type="ECO:0000313" key="3">
    <source>
        <dbReference type="Proteomes" id="UP001220324"/>
    </source>
</evidence>
<evidence type="ECO:0000256" key="1">
    <source>
        <dbReference type="SAM" id="MobiDB-lite"/>
    </source>
</evidence>
<evidence type="ECO:0000313" key="2">
    <source>
        <dbReference type="EMBL" id="KAJ5537891.1"/>
    </source>
</evidence>
<feature type="compositionally biased region" description="Basic and acidic residues" evidence="1">
    <location>
        <begin position="34"/>
        <end position="43"/>
    </location>
</feature>
<feature type="compositionally biased region" description="Basic and acidic residues" evidence="1">
    <location>
        <begin position="98"/>
        <end position="107"/>
    </location>
</feature>
<dbReference type="AlphaFoldDB" id="A0AAD6CV69"/>
<feature type="compositionally biased region" description="Polar residues" evidence="1">
    <location>
        <begin position="80"/>
        <end position="91"/>
    </location>
</feature>
<gene>
    <name evidence="2" type="ORF">N7494_007370</name>
</gene>
<name>A0AAD6CV69_9EURO</name>
<proteinExistence type="predicted"/>